<dbReference type="PANTHER" id="PTHR13710:SF105">
    <property type="entry name" value="ATP-DEPENDENT DNA HELICASE Q1"/>
    <property type="match status" value="1"/>
</dbReference>
<dbReference type="GO" id="GO:0043138">
    <property type="term" value="F:3'-5' DNA helicase activity"/>
    <property type="evidence" value="ECO:0007669"/>
    <property type="project" value="UniProtKB-EC"/>
</dbReference>
<dbReference type="GO" id="GO:0005737">
    <property type="term" value="C:cytoplasm"/>
    <property type="evidence" value="ECO:0007669"/>
    <property type="project" value="TreeGrafter"/>
</dbReference>
<dbReference type="PANTHER" id="PTHR13710">
    <property type="entry name" value="DNA HELICASE RECQ FAMILY MEMBER"/>
    <property type="match status" value="1"/>
</dbReference>
<evidence type="ECO:0000256" key="11">
    <source>
        <dbReference type="ARBA" id="ARBA00044535"/>
    </source>
</evidence>
<dbReference type="SMART" id="SM00490">
    <property type="entry name" value="HELICc"/>
    <property type="match status" value="1"/>
</dbReference>
<evidence type="ECO:0000256" key="9">
    <source>
        <dbReference type="ARBA" id="ARBA00034617"/>
    </source>
</evidence>
<dbReference type="PROSITE" id="PS51192">
    <property type="entry name" value="HELICASE_ATP_BIND_1"/>
    <property type="match status" value="1"/>
</dbReference>
<proteinExistence type="inferred from homology"/>
<evidence type="ECO:0000256" key="8">
    <source>
        <dbReference type="ARBA" id="ARBA00023235"/>
    </source>
</evidence>
<evidence type="ECO:0000256" key="4">
    <source>
        <dbReference type="ARBA" id="ARBA00022801"/>
    </source>
</evidence>
<evidence type="ECO:0000256" key="3">
    <source>
        <dbReference type="ARBA" id="ARBA00022741"/>
    </source>
</evidence>
<dbReference type="InterPro" id="IPR001650">
    <property type="entry name" value="Helicase_C-like"/>
</dbReference>
<evidence type="ECO:0000256" key="6">
    <source>
        <dbReference type="ARBA" id="ARBA00022840"/>
    </source>
</evidence>
<dbReference type="SMART" id="SM00487">
    <property type="entry name" value="DEXDc"/>
    <property type="match status" value="1"/>
</dbReference>
<dbReference type="CDD" id="cd17920">
    <property type="entry name" value="DEXHc_RecQ"/>
    <property type="match status" value="1"/>
</dbReference>
<dbReference type="GO" id="GO:0006281">
    <property type="term" value="P:DNA repair"/>
    <property type="evidence" value="ECO:0007669"/>
    <property type="project" value="TreeGrafter"/>
</dbReference>
<dbReference type="GO" id="GO:0030894">
    <property type="term" value="C:replisome"/>
    <property type="evidence" value="ECO:0007669"/>
    <property type="project" value="TreeGrafter"/>
</dbReference>
<evidence type="ECO:0000256" key="2">
    <source>
        <dbReference type="ARBA" id="ARBA00022723"/>
    </source>
</evidence>
<keyword evidence="16" id="KW-1185">Reference proteome</keyword>
<dbReference type="Pfam" id="PF16124">
    <property type="entry name" value="RecQ_Zn_bind"/>
    <property type="match status" value="1"/>
</dbReference>
<accession>A0A1H5X687</accession>
<dbReference type="GO" id="GO:0009378">
    <property type="term" value="F:four-way junction helicase activity"/>
    <property type="evidence" value="ECO:0007669"/>
    <property type="project" value="TreeGrafter"/>
</dbReference>
<dbReference type="Pfam" id="PF00270">
    <property type="entry name" value="DEAD"/>
    <property type="match status" value="1"/>
</dbReference>
<dbReference type="Pfam" id="PF00271">
    <property type="entry name" value="Helicase_C"/>
    <property type="match status" value="1"/>
</dbReference>
<evidence type="ECO:0000256" key="7">
    <source>
        <dbReference type="ARBA" id="ARBA00023125"/>
    </source>
</evidence>
<evidence type="ECO:0000313" key="16">
    <source>
        <dbReference type="Proteomes" id="UP000236738"/>
    </source>
</evidence>
<keyword evidence="4" id="KW-0378">Hydrolase</keyword>
<organism evidence="15 16">
    <name type="scientific">Halpernia humi</name>
    <dbReference type="NCBI Taxonomy" id="493375"/>
    <lineage>
        <taxon>Bacteria</taxon>
        <taxon>Pseudomonadati</taxon>
        <taxon>Bacteroidota</taxon>
        <taxon>Flavobacteriia</taxon>
        <taxon>Flavobacteriales</taxon>
        <taxon>Weeksellaceae</taxon>
        <taxon>Chryseobacterium group</taxon>
        <taxon>Halpernia</taxon>
    </lineage>
</organism>
<feature type="domain" description="Helicase C-terminal" evidence="14">
    <location>
        <begin position="224"/>
        <end position="390"/>
    </location>
</feature>
<protein>
    <recommendedName>
        <fullName evidence="11">ATP-dependent DNA helicase RecQ</fullName>
        <ecNumber evidence="10">5.6.2.4</ecNumber>
    </recommendedName>
    <alternativeName>
        <fullName evidence="12">DNA 3'-5' helicase RecQ</fullName>
    </alternativeName>
</protein>
<evidence type="ECO:0000259" key="13">
    <source>
        <dbReference type="PROSITE" id="PS51192"/>
    </source>
</evidence>
<keyword evidence="3" id="KW-0547">Nucleotide-binding</keyword>
<dbReference type="PROSITE" id="PS51194">
    <property type="entry name" value="HELICASE_CTER"/>
    <property type="match status" value="1"/>
</dbReference>
<sequence length="634" mass="73430">MISDQKYDALKKNALQHFWGFSAFRSNQEEIINTVISGKDALVLLPTGGGKSLCYQLSAILLEGTCLVISPLLSLMKDQVAQLKNRGIEAEFISSDLDEIETETIYNNCRDEITKLLYVSPERLTDPVFLRYLENIKLSFIAVDEAHCISEWGQDFRPSYQNIAKFRRNYKNLPCMALTATATPKVLKEIDKKLELKEVQIFQKSFLRNNINIYVDEISNKYERILNLLKFANSSGIIYARTRKETEDLCAYLKSQKRNADYFHAGLSTADKNRVQEFWLQSENHVIIATNAFGMGIDKNNVRFVIHLSPSASIENYYQEIGRAGRDGLPSYAFLLWNKSEISDIDDILFNSIPNKKEFLAITSYLYSTFQIAENELPEQTFELKLQNVQNFTKLSFAKIRNILNFLHTQEIIYYKNKKSTSLLELKISSQDLELLPAKDAHFLELLLRNITGLSTYKVSFDEDYLAQKIKISKHLIKERIKELQKNNYLEYSDGEAASVTFLKHRNERLMQNSYWSLFEQIQKNKVQKWEEMKFFMQNKDYCKMKLILSYFGEKSTKNCGMCSVCLSKKQSLKPETISNSILNVLEKQNLTFEEISVQLTQFSAEKIMENVILLLDLGKIKMANYKTYTLAQN</sequence>
<dbReference type="GO" id="GO:0006310">
    <property type="term" value="P:DNA recombination"/>
    <property type="evidence" value="ECO:0007669"/>
    <property type="project" value="InterPro"/>
</dbReference>
<reference evidence="16" key="1">
    <citation type="submission" date="2016-10" db="EMBL/GenBank/DDBJ databases">
        <authorList>
            <person name="Varghese N."/>
            <person name="Submissions S."/>
        </authorList>
    </citation>
    <scope>NUCLEOTIDE SEQUENCE [LARGE SCALE GENOMIC DNA]</scope>
    <source>
        <strain evidence="16">DSM 21580</strain>
    </source>
</reference>
<dbReference type="GO" id="GO:0046872">
    <property type="term" value="F:metal ion binding"/>
    <property type="evidence" value="ECO:0007669"/>
    <property type="project" value="UniProtKB-KW"/>
</dbReference>
<dbReference type="InterPro" id="IPR011545">
    <property type="entry name" value="DEAD/DEAH_box_helicase_dom"/>
</dbReference>
<dbReference type="EC" id="5.6.2.4" evidence="10"/>
<evidence type="ECO:0000259" key="14">
    <source>
        <dbReference type="PROSITE" id="PS51194"/>
    </source>
</evidence>
<dbReference type="Gene3D" id="1.10.10.10">
    <property type="entry name" value="Winged helix-like DNA-binding domain superfamily/Winged helix DNA-binding domain"/>
    <property type="match status" value="1"/>
</dbReference>
<keyword evidence="6" id="KW-0067">ATP-binding</keyword>
<dbReference type="AlphaFoldDB" id="A0A1H5X687"/>
<dbReference type="GO" id="GO:0003677">
    <property type="term" value="F:DNA binding"/>
    <property type="evidence" value="ECO:0007669"/>
    <property type="project" value="UniProtKB-KW"/>
</dbReference>
<evidence type="ECO:0000256" key="1">
    <source>
        <dbReference type="ARBA" id="ARBA00005446"/>
    </source>
</evidence>
<dbReference type="Gene3D" id="3.40.50.300">
    <property type="entry name" value="P-loop containing nucleotide triphosphate hydrolases"/>
    <property type="match status" value="2"/>
</dbReference>
<name>A0A1H5X687_9FLAO</name>
<dbReference type="Proteomes" id="UP000236738">
    <property type="component" value="Unassembled WGS sequence"/>
</dbReference>
<dbReference type="GO" id="GO:0016787">
    <property type="term" value="F:hydrolase activity"/>
    <property type="evidence" value="ECO:0007669"/>
    <property type="project" value="UniProtKB-KW"/>
</dbReference>
<dbReference type="FunFam" id="3.40.50.300:FF:000296">
    <property type="entry name" value="ATP-dependent DNA helicase RecQ"/>
    <property type="match status" value="1"/>
</dbReference>
<dbReference type="SUPFAM" id="SSF52540">
    <property type="entry name" value="P-loop containing nucleoside triphosphate hydrolases"/>
    <property type="match status" value="1"/>
</dbReference>
<dbReference type="NCBIfam" id="TIGR00614">
    <property type="entry name" value="recQ_fam"/>
    <property type="match status" value="1"/>
</dbReference>
<dbReference type="InterPro" id="IPR004589">
    <property type="entry name" value="DNA_helicase_ATP-dep_RecQ"/>
</dbReference>
<keyword evidence="7" id="KW-0238">DNA-binding</keyword>
<keyword evidence="2" id="KW-0479">Metal-binding</keyword>
<dbReference type="OrthoDB" id="9763310at2"/>
<comment type="similarity">
    <text evidence="1">Belongs to the helicase family. RecQ subfamily.</text>
</comment>
<dbReference type="RefSeq" id="WP_103913413.1">
    <property type="nucleotide sequence ID" value="NZ_FNUS01000002.1"/>
</dbReference>
<dbReference type="InterPro" id="IPR032284">
    <property type="entry name" value="RecQ_Zn-bd"/>
</dbReference>
<dbReference type="InterPro" id="IPR027417">
    <property type="entry name" value="P-loop_NTPase"/>
</dbReference>
<dbReference type="GO" id="GO:0005524">
    <property type="term" value="F:ATP binding"/>
    <property type="evidence" value="ECO:0007669"/>
    <property type="project" value="UniProtKB-KW"/>
</dbReference>
<evidence type="ECO:0000313" key="15">
    <source>
        <dbReference type="EMBL" id="SEG07259.1"/>
    </source>
</evidence>
<keyword evidence="8" id="KW-0413">Isomerase</keyword>
<gene>
    <name evidence="15" type="ORF">SAMN05421847_1454</name>
</gene>
<dbReference type="InterPro" id="IPR014001">
    <property type="entry name" value="Helicase_ATP-bd"/>
</dbReference>
<evidence type="ECO:0000256" key="5">
    <source>
        <dbReference type="ARBA" id="ARBA00022806"/>
    </source>
</evidence>
<dbReference type="EMBL" id="FNUS01000002">
    <property type="protein sequence ID" value="SEG07259.1"/>
    <property type="molecule type" value="Genomic_DNA"/>
</dbReference>
<evidence type="ECO:0000256" key="10">
    <source>
        <dbReference type="ARBA" id="ARBA00034808"/>
    </source>
</evidence>
<feature type="domain" description="Helicase ATP-binding" evidence="13">
    <location>
        <begin position="32"/>
        <end position="200"/>
    </location>
</feature>
<keyword evidence="5 15" id="KW-0347">Helicase</keyword>
<evidence type="ECO:0000256" key="12">
    <source>
        <dbReference type="ARBA" id="ARBA00044550"/>
    </source>
</evidence>
<dbReference type="GO" id="GO:0043590">
    <property type="term" value="C:bacterial nucleoid"/>
    <property type="evidence" value="ECO:0007669"/>
    <property type="project" value="TreeGrafter"/>
</dbReference>
<dbReference type="InterPro" id="IPR036388">
    <property type="entry name" value="WH-like_DNA-bd_sf"/>
</dbReference>
<comment type="catalytic activity">
    <reaction evidence="9">
        <text>Couples ATP hydrolysis with the unwinding of duplex DNA by translocating in the 3'-5' direction.</text>
        <dbReference type="EC" id="5.6.2.4"/>
    </reaction>
</comment>